<dbReference type="EMBL" id="OX465079">
    <property type="protein sequence ID" value="CAI9275270.1"/>
    <property type="molecule type" value="Genomic_DNA"/>
</dbReference>
<evidence type="ECO:0000313" key="5">
    <source>
        <dbReference type="Proteomes" id="UP001177003"/>
    </source>
</evidence>
<reference evidence="4" key="1">
    <citation type="submission" date="2023-04" db="EMBL/GenBank/DDBJ databases">
        <authorList>
            <person name="Vijverberg K."/>
            <person name="Xiong W."/>
            <person name="Schranz E."/>
        </authorList>
    </citation>
    <scope>NUCLEOTIDE SEQUENCE</scope>
</reference>
<dbReference type="AlphaFoldDB" id="A0AA35YJR2"/>
<accession>A0AA35YJR2</accession>
<keyword evidence="1" id="KW-0175">Coiled coil</keyword>
<feature type="coiled-coil region" evidence="1">
    <location>
        <begin position="229"/>
        <end position="256"/>
    </location>
</feature>
<sequence length="567" mass="66270">MWRSVLGRIPVAETLVVRGIYTYSTLCSLYSTETETADHLLITCGYSRVVQHWIFKWCGLEDIMFSNIREFIDFAATWGNFPRKKEILTTVVYCLVWNIWLSRNDKIFKHIGANPTKIVDNIISLSYIWCKHRERISAGSSKYKSLSKDYKLSELSLAYMSHQTRSGLGYGNQEAMTTSASTPQQVGGPSRQARNTNQEVDLRATIAEEVSRALREAVPMIVEQNRDIIAKMMEERLNVNRRTEEVNENMDQLQIEQQRGDETNQKDGCSYKYFLSCKPPEFKGSGDPVISMRWLKEMENVFKTSKCSEGDKVMYAVTMLKDEALYWWDMVSGMLGEGIVGQLTWGQFIAKFKEDFISESALDQIEEEFLTLKQGESSVVDYTYRFMEKARFVEHQIPTEKKKIKRYVWGLRANIREFVSNRDLATFRQVVEAAKEREKELNFQKHEMSSVVKRKRDDRTYESSKKLQIEGGSRKFDKQRDAKWCEKYNQRHIRECTPEVVECCRCGKGDDQFSWDYNHKNKICYECSLVGHVRVDYPKLKKREPCSKVEVVRCRRGTVKEERDFMC</sequence>
<proteinExistence type="predicted"/>
<organism evidence="4 5">
    <name type="scientific">Lactuca saligna</name>
    <name type="common">Willowleaf lettuce</name>
    <dbReference type="NCBI Taxonomy" id="75948"/>
    <lineage>
        <taxon>Eukaryota</taxon>
        <taxon>Viridiplantae</taxon>
        <taxon>Streptophyta</taxon>
        <taxon>Embryophyta</taxon>
        <taxon>Tracheophyta</taxon>
        <taxon>Spermatophyta</taxon>
        <taxon>Magnoliopsida</taxon>
        <taxon>eudicotyledons</taxon>
        <taxon>Gunneridae</taxon>
        <taxon>Pentapetalae</taxon>
        <taxon>asterids</taxon>
        <taxon>campanulids</taxon>
        <taxon>Asterales</taxon>
        <taxon>Asteraceae</taxon>
        <taxon>Cichorioideae</taxon>
        <taxon>Cichorieae</taxon>
        <taxon>Lactucinae</taxon>
        <taxon>Lactuca</taxon>
    </lineage>
</organism>
<dbReference type="Pfam" id="PF03732">
    <property type="entry name" value="Retrotrans_gag"/>
    <property type="match status" value="1"/>
</dbReference>
<evidence type="ECO:0000256" key="1">
    <source>
        <dbReference type="SAM" id="Coils"/>
    </source>
</evidence>
<keyword evidence="5" id="KW-1185">Reference proteome</keyword>
<dbReference type="Proteomes" id="UP001177003">
    <property type="component" value="Chromosome 3"/>
</dbReference>
<dbReference type="PANTHER" id="PTHR15503:SF42">
    <property type="entry name" value="ZINC FINGER, CCHC-TYPE, RETROTRANSPOSON GAG DOMAIN, ASPARTIC PEPTIDASE DOMAIN PROTEIN-RELATED"/>
    <property type="match status" value="1"/>
</dbReference>
<evidence type="ECO:0000313" key="4">
    <source>
        <dbReference type="EMBL" id="CAI9275270.1"/>
    </source>
</evidence>
<feature type="domain" description="Retrotransposon gag" evidence="3">
    <location>
        <begin position="315"/>
        <end position="412"/>
    </location>
</feature>
<evidence type="ECO:0000259" key="3">
    <source>
        <dbReference type="Pfam" id="PF03732"/>
    </source>
</evidence>
<dbReference type="InterPro" id="IPR005162">
    <property type="entry name" value="Retrotrans_gag_dom"/>
</dbReference>
<dbReference type="InterPro" id="IPR032567">
    <property type="entry name" value="RTL1-rel"/>
</dbReference>
<evidence type="ECO:0000256" key="2">
    <source>
        <dbReference type="SAM" id="MobiDB-lite"/>
    </source>
</evidence>
<dbReference type="PANTHER" id="PTHR15503">
    <property type="entry name" value="LDOC1 RELATED"/>
    <property type="match status" value="1"/>
</dbReference>
<name>A0AA35YJR2_LACSI</name>
<gene>
    <name evidence="4" type="ORF">LSALG_LOCUS15305</name>
</gene>
<protein>
    <recommendedName>
        <fullName evidence="3">Retrotransposon gag domain-containing protein</fullName>
    </recommendedName>
</protein>
<feature type="region of interest" description="Disordered" evidence="2">
    <location>
        <begin position="176"/>
        <end position="196"/>
    </location>
</feature>